<dbReference type="Gene3D" id="1.10.357.10">
    <property type="entry name" value="Tetracycline Repressor, domain 2"/>
    <property type="match status" value="1"/>
</dbReference>
<dbReference type="OrthoDB" id="9811084at2"/>
<dbReference type="RefSeq" id="WP_040641295.1">
    <property type="nucleotide sequence ID" value="NZ_CP015230.1"/>
</dbReference>
<feature type="domain" description="HTH tetR-type" evidence="3">
    <location>
        <begin position="10"/>
        <end position="70"/>
    </location>
</feature>
<proteinExistence type="predicted"/>
<dbReference type="Proteomes" id="UP000013243">
    <property type="component" value="Chromosome"/>
</dbReference>
<dbReference type="InterPro" id="IPR050109">
    <property type="entry name" value="HTH-type_TetR-like_transc_reg"/>
</dbReference>
<dbReference type="KEGG" id="rmb:K529_000025"/>
<keyword evidence="1 2" id="KW-0238">DNA-binding</keyword>
<dbReference type="PROSITE" id="PS50977">
    <property type="entry name" value="HTH_TETR_2"/>
    <property type="match status" value="1"/>
</dbReference>
<dbReference type="PANTHER" id="PTHR30055:SF146">
    <property type="entry name" value="HTH-TYPE TRANSCRIPTIONAL DUAL REGULATOR CECR"/>
    <property type="match status" value="1"/>
</dbReference>
<evidence type="ECO:0000256" key="2">
    <source>
        <dbReference type="PROSITE-ProRule" id="PRU00335"/>
    </source>
</evidence>
<sequence length="195" mass="21323">MTRAPQKRRLETRAKLLSVAEDLIDANGVSALRVEDVVARAGVAKGTFFSHFGDKDGLLAVILGAQVMRHIEDMDATPAPNTPAEIAQRLSPLLDFISQDRMIFDLLLRYSGTTGAEVDEVVTQGFLRQISMFTGWISQMQAAGTLRGDANPEFLAEGIQAFLNHVLATGFCMEHGDLPPPAEALVPYLEQWLLT</sequence>
<dbReference type="SUPFAM" id="SSF46689">
    <property type="entry name" value="Homeodomain-like"/>
    <property type="match status" value="1"/>
</dbReference>
<name>A0A1B0ZXU0_9RHOB</name>
<organism evidence="4 5">
    <name type="scientific">Tritonibacter mobilis F1926</name>
    <dbReference type="NCBI Taxonomy" id="1265309"/>
    <lineage>
        <taxon>Bacteria</taxon>
        <taxon>Pseudomonadati</taxon>
        <taxon>Pseudomonadota</taxon>
        <taxon>Alphaproteobacteria</taxon>
        <taxon>Rhodobacterales</taxon>
        <taxon>Paracoccaceae</taxon>
        <taxon>Tritonibacter</taxon>
    </lineage>
</organism>
<protein>
    <submittedName>
        <fullName evidence="4">TetR family transcriptional regulator</fullName>
    </submittedName>
</protein>
<dbReference type="GO" id="GO:0003700">
    <property type="term" value="F:DNA-binding transcription factor activity"/>
    <property type="evidence" value="ECO:0007669"/>
    <property type="project" value="TreeGrafter"/>
</dbReference>
<dbReference type="PRINTS" id="PR00455">
    <property type="entry name" value="HTHTETR"/>
</dbReference>
<feature type="DNA-binding region" description="H-T-H motif" evidence="2">
    <location>
        <begin position="33"/>
        <end position="52"/>
    </location>
</feature>
<evidence type="ECO:0000313" key="5">
    <source>
        <dbReference type="Proteomes" id="UP000013243"/>
    </source>
</evidence>
<dbReference type="InterPro" id="IPR036271">
    <property type="entry name" value="Tet_transcr_reg_TetR-rel_C_sf"/>
</dbReference>
<dbReference type="SUPFAM" id="SSF48498">
    <property type="entry name" value="Tetracyclin repressor-like, C-terminal domain"/>
    <property type="match status" value="1"/>
</dbReference>
<evidence type="ECO:0000256" key="1">
    <source>
        <dbReference type="ARBA" id="ARBA00023125"/>
    </source>
</evidence>
<reference evidence="4 5" key="1">
    <citation type="journal article" date="2016" name="ISME J.">
        <title>Global occurrence and heterogeneity of the Roseobacter-clade species Ruegeria mobilis.</title>
        <authorList>
            <person name="Sonnenschein E."/>
            <person name="Gram L."/>
        </authorList>
    </citation>
    <scope>NUCLEOTIDE SEQUENCE [LARGE SCALE GENOMIC DNA]</scope>
    <source>
        <strain evidence="4 5">F1926</strain>
    </source>
</reference>
<dbReference type="InterPro" id="IPR001647">
    <property type="entry name" value="HTH_TetR"/>
</dbReference>
<evidence type="ECO:0000259" key="3">
    <source>
        <dbReference type="PROSITE" id="PS50977"/>
    </source>
</evidence>
<dbReference type="STRING" id="1265309.K529_000025"/>
<evidence type="ECO:0000313" key="4">
    <source>
        <dbReference type="EMBL" id="ANP39143.1"/>
    </source>
</evidence>
<accession>A0A1B0ZXU0</accession>
<dbReference type="Pfam" id="PF00440">
    <property type="entry name" value="TetR_N"/>
    <property type="match status" value="1"/>
</dbReference>
<dbReference type="InterPro" id="IPR009057">
    <property type="entry name" value="Homeodomain-like_sf"/>
</dbReference>
<dbReference type="AlphaFoldDB" id="A0A1B0ZXU0"/>
<gene>
    <name evidence="4" type="ORF">K529_000025</name>
</gene>
<dbReference type="GO" id="GO:0000976">
    <property type="term" value="F:transcription cis-regulatory region binding"/>
    <property type="evidence" value="ECO:0007669"/>
    <property type="project" value="TreeGrafter"/>
</dbReference>
<dbReference type="PANTHER" id="PTHR30055">
    <property type="entry name" value="HTH-TYPE TRANSCRIPTIONAL REGULATOR RUTR"/>
    <property type="match status" value="1"/>
</dbReference>
<dbReference type="GeneID" id="28248171"/>
<dbReference type="EMBL" id="CP015230">
    <property type="protein sequence ID" value="ANP39143.1"/>
    <property type="molecule type" value="Genomic_DNA"/>
</dbReference>